<dbReference type="GO" id="GO:0046872">
    <property type="term" value="F:metal ion binding"/>
    <property type="evidence" value="ECO:0007669"/>
    <property type="project" value="UniProtKB-KW"/>
</dbReference>
<keyword evidence="1" id="KW-0540">Nuclease</keyword>
<evidence type="ECO:0000256" key="4">
    <source>
        <dbReference type="ARBA" id="ARBA00022801"/>
    </source>
</evidence>
<dbReference type="GO" id="GO:0003676">
    <property type="term" value="F:nucleic acid binding"/>
    <property type="evidence" value="ECO:0007669"/>
    <property type="project" value="InterPro"/>
</dbReference>
<keyword evidence="6" id="KW-0325">Glycoprotein</keyword>
<dbReference type="AlphaFoldDB" id="A0A7H9ALD6"/>
<evidence type="ECO:0000313" key="9">
    <source>
        <dbReference type="Proteomes" id="UP000509302"/>
    </source>
</evidence>
<name>A0A7H9ALD6_9FLAO</name>
<proteinExistence type="predicted"/>
<accession>A0A7H9ALD6</accession>
<keyword evidence="4" id="KW-0378">Hydrolase</keyword>
<dbReference type="GO" id="GO:0004519">
    <property type="term" value="F:endonuclease activity"/>
    <property type="evidence" value="ECO:0007669"/>
    <property type="project" value="UniProtKB-KW"/>
</dbReference>
<keyword evidence="3" id="KW-0255">Endonuclease</keyword>
<keyword evidence="2" id="KW-0479">Metal-binding</keyword>
<protein>
    <submittedName>
        <fullName evidence="8">S1/P1 nuclease</fullName>
    </submittedName>
</protein>
<evidence type="ECO:0000256" key="3">
    <source>
        <dbReference type="ARBA" id="ARBA00022759"/>
    </source>
</evidence>
<sequence length="257" mass="29322">MKRVTIVLFLAMHLSFANTVIWSKTGHRVVGSVAQKHLSRKAKKAIDKLLDGQSLAAVSNFADEIKADRSFRKFNAWHYVNFPLYAKYGDETPSEYGDVITGIEKCIEIIKNETSSRADKAFYLKMLVHLVGDLHQPMHVGRLADKGGNDIQVVWFGRGSNLHKVWDLNLIEDHGMSYTELASSLPRLSKPRIKAMQQGDIYDWVEESQDIASKLYESVQVGEKLGYRYRYVWWDTVEAQLQKGGVRLAAVLNRIYE</sequence>
<evidence type="ECO:0000313" key="8">
    <source>
        <dbReference type="EMBL" id="QLG44217.1"/>
    </source>
</evidence>
<dbReference type="Pfam" id="PF02265">
    <property type="entry name" value="S1-P1_nuclease"/>
    <property type="match status" value="1"/>
</dbReference>
<feature type="signal peptide" evidence="7">
    <location>
        <begin position="1"/>
        <end position="17"/>
    </location>
</feature>
<evidence type="ECO:0000256" key="7">
    <source>
        <dbReference type="SAM" id="SignalP"/>
    </source>
</evidence>
<evidence type="ECO:0000256" key="2">
    <source>
        <dbReference type="ARBA" id="ARBA00022723"/>
    </source>
</evidence>
<keyword evidence="9" id="KW-1185">Reference proteome</keyword>
<dbReference type="KEGG" id="cagg:HYG79_02250"/>
<dbReference type="PANTHER" id="PTHR33146">
    <property type="entry name" value="ENDONUCLEASE 4"/>
    <property type="match status" value="1"/>
</dbReference>
<dbReference type="InterPro" id="IPR008947">
    <property type="entry name" value="PLipase_C/P1_nuclease_dom_sf"/>
</dbReference>
<dbReference type="Proteomes" id="UP000509302">
    <property type="component" value="Chromosome"/>
</dbReference>
<evidence type="ECO:0000256" key="6">
    <source>
        <dbReference type="ARBA" id="ARBA00023180"/>
    </source>
</evidence>
<dbReference type="SUPFAM" id="SSF48537">
    <property type="entry name" value="Phospholipase C/P1 nuclease"/>
    <property type="match status" value="1"/>
</dbReference>
<feature type="chain" id="PRO_5028882816" evidence="7">
    <location>
        <begin position="18"/>
        <end position="257"/>
    </location>
</feature>
<evidence type="ECO:0000256" key="1">
    <source>
        <dbReference type="ARBA" id="ARBA00022722"/>
    </source>
</evidence>
<evidence type="ECO:0000256" key="5">
    <source>
        <dbReference type="ARBA" id="ARBA00023157"/>
    </source>
</evidence>
<dbReference type="GO" id="GO:0006308">
    <property type="term" value="P:DNA catabolic process"/>
    <property type="evidence" value="ECO:0007669"/>
    <property type="project" value="InterPro"/>
</dbReference>
<organism evidence="8 9">
    <name type="scientific">Costertonia aggregata</name>
    <dbReference type="NCBI Taxonomy" id="343403"/>
    <lineage>
        <taxon>Bacteria</taxon>
        <taxon>Pseudomonadati</taxon>
        <taxon>Bacteroidota</taxon>
        <taxon>Flavobacteriia</taxon>
        <taxon>Flavobacteriales</taxon>
        <taxon>Flavobacteriaceae</taxon>
        <taxon>Costertonia</taxon>
    </lineage>
</organism>
<dbReference type="GO" id="GO:0016788">
    <property type="term" value="F:hydrolase activity, acting on ester bonds"/>
    <property type="evidence" value="ECO:0007669"/>
    <property type="project" value="InterPro"/>
</dbReference>
<keyword evidence="7" id="KW-0732">Signal</keyword>
<dbReference type="PANTHER" id="PTHR33146:SF26">
    <property type="entry name" value="ENDONUCLEASE 4"/>
    <property type="match status" value="1"/>
</dbReference>
<dbReference type="InterPro" id="IPR003154">
    <property type="entry name" value="S1/P1nuclease"/>
</dbReference>
<dbReference type="EMBL" id="CP058595">
    <property type="protein sequence ID" value="QLG44217.1"/>
    <property type="molecule type" value="Genomic_DNA"/>
</dbReference>
<dbReference type="RefSeq" id="WP_179240552.1">
    <property type="nucleotide sequence ID" value="NZ_CP058595.1"/>
</dbReference>
<reference evidence="8 9" key="1">
    <citation type="journal article" date="2006" name="Int. J. Syst. Evol. Microbiol.">
        <title>Costertonia aggregata gen. nov., sp. nov., a mesophilic marine bacterium of the family Flavobacteriaceae, isolated from a mature biofilm.</title>
        <authorList>
            <person name="Kwon K.K."/>
            <person name="Lee Y.K."/>
            <person name="Lee H.K."/>
        </authorList>
    </citation>
    <scope>NUCLEOTIDE SEQUENCE [LARGE SCALE GENOMIC DNA]</scope>
    <source>
        <strain evidence="8 9">KCCM 42265</strain>
    </source>
</reference>
<dbReference type="Gene3D" id="1.10.575.10">
    <property type="entry name" value="P1 Nuclease"/>
    <property type="match status" value="1"/>
</dbReference>
<dbReference type="CDD" id="cd11010">
    <property type="entry name" value="S1-P1_nuclease"/>
    <property type="match status" value="1"/>
</dbReference>
<keyword evidence="5" id="KW-1015">Disulfide bond</keyword>
<gene>
    <name evidence="8" type="ORF">HYG79_02250</name>
</gene>